<dbReference type="AlphaFoldDB" id="A0A1K0H2Q2"/>
<protein>
    <submittedName>
        <fullName evidence="2">Uncharacterized protein</fullName>
    </submittedName>
</protein>
<name>A0A1K0H2Q2_9BASI</name>
<accession>A0A1K0H2Q2</accession>
<evidence type="ECO:0000313" key="2">
    <source>
        <dbReference type="EMBL" id="SAM76534.1"/>
    </source>
</evidence>
<dbReference type="Proteomes" id="UP000179920">
    <property type="component" value="Chromosome III"/>
</dbReference>
<dbReference type="EMBL" id="LT558119">
    <property type="protein sequence ID" value="SAM76534.1"/>
    <property type="molecule type" value="Genomic_DNA"/>
</dbReference>
<reference evidence="3" key="1">
    <citation type="submission" date="2016-04" db="EMBL/GenBank/DDBJ databases">
        <authorList>
            <person name="Guldener U."/>
            <person name="Guldener U."/>
        </authorList>
    </citation>
    <scope>NUCLEOTIDE SEQUENCE [LARGE SCALE GENOMIC DNA]</scope>
    <source>
        <strain evidence="3">UB2112</strain>
    </source>
</reference>
<sequence>MDSQEELDSYEETMHNNRGSGRRRVPTEFSEISRIEGSMTELVRIGRNKVLLQSSVGSVVPHSYDRPHRNWFEDASIADPARGGQQTRKGSPPDELGALHNDEISVRRWALTSGAG</sequence>
<evidence type="ECO:0000313" key="3">
    <source>
        <dbReference type="Proteomes" id="UP000179920"/>
    </source>
</evidence>
<feature type="compositionally biased region" description="Acidic residues" evidence="1">
    <location>
        <begin position="1"/>
        <end position="11"/>
    </location>
</feature>
<feature type="region of interest" description="Disordered" evidence="1">
    <location>
        <begin position="1"/>
        <end position="25"/>
    </location>
</feature>
<proteinExistence type="predicted"/>
<organism evidence="2 3">
    <name type="scientific">Ustilago bromivora</name>
    <dbReference type="NCBI Taxonomy" id="307758"/>
    <lineage>
        <taxon>Eukaryota</taxon>
        <taxon>Fungi</taxon>
        <taxon>Dikarya</taxon>
        <taxon>Basidiomycota</taxon>
        <taxon>Ustilaginomycotina</taxon>
        <taxon>Ustilaginomycetes</taxon>
        <taxon>Ustilaginales</taxon>
        <taxon>Ustilaginaceae</taxon>
        <taxon>Ustilago</taxon>
    </lineage>
</organism>
<gene>
    <name evidence="2" type="ORF">UBRO_20523</name>
</gene>
<feature type="region of interest" description="Disordered" evidence="1">
    <location>
        <begin position="74"/>
        <end position="101"/>
    </location>
</feature>
<evidence type="ECO:0000256" key="1">
    <source>
        <dbReference type="SAM" id="MobiDB-lite"/>
    </source>
</evidence>